<evidence type="ECO:0000313" key="1">
    <source>
        <dbReference type="EMBL" id="CAG8581743.1"/>
    </source>
</evidence>
<sequence length="108" mass="12952">MKQLTEEKKNEICEKFINLITESFGTRDKFTDSVRNTVKEYINLIDQYEGVESNYQEQQARTFKLRDALLTIVTNAYNEGERFWAETWGNFLTRIIYEEKLQICKQNH</sequence>
<dbReference type="Proteomes" id="UP000789759">
    <property type="component" value="Unassembled WGS sequence"/>
</dbReference>
<dbReference type="AlphaFoldDB" id="A0A9N9G4Y0"/>
<accession>A0A9N9G4Y0</accession>
<reference evidence="1" key="1">
    <citation type="submission" date="2021-06" db="EMBL/GenBank/DDBJ databases">
        <authorList>
            <person name="Kallberg Y."/>
            <person name="Tangrot J."/>
            <person name="Rosling A."/>
        </authorList>
    </citation>
    <scope>NUCLEOTIDE SEQUENCE</scope>
    <source>
        <strain evidence="1">FL966</strain>
    </source>
</reference>
<gene>
    <name evidence="1" type="ORF">CPELLU_LOCUS6121</name>
</gene>
<evidence type="ECO:0000313" key="2">
    <source>
        <dbReference type="Proteomes" id="UP000789759"/>
    </source>
</evidence>
<dbReference type="EMBL" id="CAJVQA010003721">
    <property type="protein sequence ID" value="CAG8581743.1"/>
    <property type="molecule type" value="Genomic_DNA"/>
</dbReference>
<dbReference type="OrthoDB" id="2440315at2759"/>
<keyword evidence="2" id="KW-1185">Reference proteome</keyword>
<organism evidence="1 2">
    <name type="scientific">Cetraspora pellucida</name>
    <dbReference type="NCBI Taxonomy" id="1433469"/>
    <lineage>
        <taxon>Eukaryota</taxon>
        <taxon>Fungi</taxon>
        <taxon>Fungi incertae sedis</taxon>
        <taxon>Mucoromycota</taxon>
        <taxon>Glomeromycotina</taxon>
        <taxon>Glomeromycetes</taxon>
        <taxon>Diversisporales</taxon>
        <taxon>Gigasporaceae</taxon>
        <taxon>Cetraspora</taxon>
    </lineage>
</organism>
<comment type="caution">
    <text evidence="1">The sequence shown here is derived from an EMBL/GenBank/DDBJ whole genome shotgun (WGS) entry which is preliminary data.</text>
</comment>
<proteinExistence type="predicted"/>
<name>A0A9N9G4Y0_9GLOM</name>
<protein>
    <submittedName>
        <fullName evidence="1">5590_t:CDS:1</fullName>
    </submittedName>
</protein>